<evidence type="ECO:0000256" key="6">
    <source>
        <dbReference type="SAM" id="MobiDB-lite"/>
    </source>
</evidence>
<feature type="compositionally biased region" description="Basic and acidic residues" evidence="6">
    <location>
        <begin position="838"/>
        <end position="853"/>
    </location>
</feature>
<evidence type="ECO:0000256" key="4">
    <source>
        <dbReference type="ARBA" id="ARBA00022833"/>
    </source>
</evidence>
<feature type="domain" description="C3H1-type" evidence="7">
    <location>
        <begin position="1323"/>
        <end position="1350"/>
    </location>
</feature>
<dbReference type="SMART" id="SM00356">
    <property type="entry name" value="ZnF_C3H1"/>
    <property type="match status" value="6"/>
</dbReference>
<dbReference type="PANTHER" id="PTHR12547">
    <property type="entry name" value="CCCH ZINC FINGER/TIS11-RELATED"/>
    <property type="match status" value="1"/>
</dbReference>
<dbReference type="Proteomes" id="UP001189429">
    <property type="component" value="Unassembled WGS sequence"/>
</dbReference>
<accession>A0ABN9Y971</accession>
<feature type="region of interest" description="Disordered" evidence="6">
    <location>
        <begin position="1354"/>
        <end position="1428"/>
    </location>
</feature>
<dbReference type="SUPFAM" id="SSF90229">
    <property type="entry name" value="CCCH zinc finger"/>
    <property type="match status" value="2"/>
</dbReference>
<dbReference type="Gene3D" id="3.30.1370.210">
    <property type="match status" value="2"/>
</dbReference>
<keyword evidence="3 5" id="KW-0863">Zinc-finger</keyword>
<protein>
    <recommendedName>
        <fullName evidence="7">C3H1-type domain-containing protein</fullName>
    </recommendedName>
</protein>
<dbReference type="InterPro" id="IPR045877">
    <property type="entry name" value="ZFP36-like"/>
</dbReference>
<feature type="domain" description="C3H1-type" evidence="7">
    <location>
        <begin position="807"/>
        <end position="834"/>
    </location>
</feature>
<dbReference type="PROSITE" id="PS50103">
    <property type="entry name" value="ZF_C3H1"/>
    <property type="match status" value="4"/>
</dbReference>
<feature type="compositionally biased region" description="Basic and acidic residues" evidence="6">
    <location>
        <begin position="1354"/>
        <end position="1369"/>
    </location>
</feature>
<feature type="region of interest" description="Disordered" evidence="6">
    <location>
        <begin position="838"/>
        <end position="865"/>
    </location>
</feature>
<organism evidence="8 9">
    <name type="scientific">Prorocentrum cordatum</name>
    <dbReference type="NCBI Taxonomy" id="2364126"/>
    <lineage>
        <taxon>Eukaryota</taxon>
        <taxon>Sar</taxon>
        <taxon>Alveolata</taxon>
        <taxon>Dinophyceae</taxon>
        <taxon>Prorocentrales</taxon>
        <taxon>Prorocentraceae</taxon>
        <taxon>Prorocentrum</taxon>
    </lineage>
</organism>
<evidence type="ECO:0000256" key="3">
    <source>
        <dbReference type="ARBA" id="ARBA00022771"/>
    </source>
</evidence>
<dbReference type="Pfam" id="PF00642">
    <property type="entry name" value="zf-CCCH"/>
    <property type="match status" value="2"/>
</dbReference>
<evidence type="ECO:0000259" key="7">
    <source>
        <dbReference type="PROSITE" id="PS50103"/>
    </source>
</evidence>
<keyword evidence="1 5" id="KW-0479">Metal-binding</keyword>
<keyword evidence="4 5" id="KW-0862">Zinc</keyword>
<feature type="zinc finger region" description="C3H1-type" evidence="5">
    <location>
        <begin position="1323"/>
        <end position="1350"/>
    </location>
</feature>
<feature type="zinc finger region" description="C3H1-type" evidence="5">
    <location>
        <begin position="677"/>
        <end position="703"/>
    </location>
</feature>
<evidence type="ECO:0000313" key="8">
    <source>
        <dbReference type="EMBL" id="CAK0907672.1"/>
    </source>
</evidence>
<evidence type="ECO:0000313" key="9">
    <source>
        <dbReference type="Proteomes" id="UP001189429"/>
    </source>
</evidence>
<dbReference type="PANTHER" id="PTHR12547:SF18">
    <property type="entry name" value="PROTEIN TIS11"/>
    <property type="match status" value="1"/>
</dbReference>
<keyword evidence="9" id="KW-1185">Reference proteome</keyword>
<dbReference type="EMBL" id="CAUYUJ010021904">
    <property type="protein sequence ID" value="CAK0907672.1"/>
    <property type="molecule type" value="Genomic_DNA"/>
</dbReference>
<gene>
    <name evidence="8" type="ORF">PCOR1329_LOCUS82627</name>
</gene>
<evidence type="ECO:0000256" key="1">
    <source>
        <dbReference type="ARBA" id="ARBA00022723"/>
    </source>
</evidence>
<feature type="domain" description="C3H1-type" evidence="7">
    <location>
        <begin position="677"/>
        <end position="703"/>
    </location>
</feature>
<keyword evidence="2" id="KW-0677">Repeat</keyword>
<dbReference type="InterPro" id="IPR000571">
    <property type="entry name" value="Znf_CCCH"/>
</dbReference>
<proteinExistence type="predicted"/>
<evidence type="ECO:0000256" key="2">
    <source>
        <dbReference type="ARBA" id="ARBA00022737"/>
    </source>
</evidence>
<comment type="caution">
    <text evidence="8">The sequence shown here is derived from an EMBL/GenBank/DDBJ whole genome shotgun (WGS) entry which is preliminary data.</text>
</comment>
<reference evidence="8" key="1">
    <citation type="submission" date="2023-10" db="EMBL/GenBank/DDBJ databases">
        <authorList>
            <person name="Chen Y."/>
            <person name="Shah S."/>
            <person name="Dougan E. K."/>
            <person name="Thang M."/>
            <person name="Chan C."/>
        </authorList>
    </citation>
    <scope>NUCLEOTIDE SEQUENCE [LARGE SCALE GENOMIC DNA]</scope>
</reference>
<feature type="zinc finger region" description="C3H1-type" evidence="5">
    <location>
        <begin position="1193"/>
        <end position="1219"/>
    </location>
</feature>
<name>A0ABN9Y971_9DINO</name>
<dbReference type="InterPro" id="IPR036855">
    <property type="entry name" value="Znf_CCCH_sf"/>
</dbReference>
<sequence>MNDVGLPQHYFDSLYEKAVSSDHAEVLAKQEAKALAGEVRGEPDAELREVREHTLRFIAALVDHCQLPPAGRFHAVRLLDLYHSRGGGGDRPIATLPAACAAAVSLVGKGEDATFASFGQSYPTLAAEASRFAHWLQSPSGPCAVRVLVEEVAGEDVLSEEWRMLELLEWQLMPPSVYTWLTVLCERFRVLSGDAFRADRALVRGLRRGGTALWFSDKWRASFAWKVSPREPTVQEATTPGSRSDVDAGGRPSGEEMQNAVSPDFRAKEQKGGRNARGLQRCSEYAAGCVDFTTQWEALLLSGLQDDDIARATGELGPVRGVLPSLMDYAMPDLTGIHGKNRRSMKKAHKRRQEALNTPYSQMSKAGRREFRRAFVTIQIDALKRACSPIMYLLGQKKHDLNDSLSAATDLLNWMNSNPVAREAGFTIAAEQEDMAIGAVLHDEVDARAGRMQAFREVGGKPVSQKEQLALVAMSDYTDNWFVQGNYALNVYYVCKSNTSDAWIRRRTLEEEAAGVKRQGWYCFCGTKYRPKMGLIMELVDTKRKMAIYLRMPHPTTDVQDLKAMMQEQFRVNAANMNITIASPLDLLKYLPRVEPCGAGTIFLPVTEGWRPAEQGGGKLSAATGELQGMYQLIGDLSSRLQFPQLSQPSFSAASQLKRALSKIFVAMGRRLMMMCRKTELCRFYQNGVCKRGSTCGFAHGEQEIQTKPDLQRTKRCPTSANGQICEDHRCSFAHSVNEFRKFKPELHPVDPDVVASMKKSQTTTCSDSGFSCQSSDSGFCLQTPDSGFSHKVSECSGSGQHPTLTQHKMFLCSTFLMVGSCRKDGCTFAHGAHELNSRDGHKESACSEEGRRPKQAQPTSGQGGARLTARLEIEQVQAAPPPPWQQPPAWASDSTPEHEPGSGALPGWTTAALCRVPERLGDVVWRRAPERPPPPPLVEEQLGPKHQYTKMWEDLQAWAEHHMLPLAPPSALDGTLAEYLEYLYFEGHGAGMGTRLIAAVGFFNPEVSRHASCRLPRTRLAAQRWLRLSHLRARLLIPLEEVAAIAVTMCGRGERRAVAGTLLATICYLQPGELAGHAFWVLQLHRFEEGEPSKTGRFDDSLVPDTRYAALYTYIGLLKRTVPESEPLIGMGQLEYSRLFSDVVLELKLNVPGSRLQFPQLSQPSFSAASQLKRALSKIFVAMGRRLMMMCRKTELCRFYQNGVCKRGSTCGFAHGEQEIQTKPDLQRTKRCPTSANGQICEDHRCSFAHSVNEFRKFKPELHPVDPDVVASMKKSQTTTCSDSGFSCQSSDSGFCLQTPDSGFSHKVSECSGSGQHPTLTQHKMFLCSTFLMVGSCRKDGCTFAHGAHELNSRDGHKESACSEEGRRPKQAQPTSRQRGLQIAPRSTSQAAPPPPATARGRPRPSSRPTGGRPPPAGPARERSIPV</sequence>
<feature type="domain" description="C3H1-type" evidence="7">
    <location>
        <begin position="1193"/>
        <end position="1219"/>
    </location>
</feature>
<evidence type="ECO:0000256" key="5">
    <source>
        <dbReference type="PROSITE-ProRule" id="PRU00723"/>
    </source>
</evidence>
<feature type="zinc finger region" description="C3H1-type" evidence="5">
    <location>
        <begin position="807"/>
        <end position="834"/>
    </location>
</feature>
<feature type="region of interest" description="Disordered" evidence="6">
    <location>
        <begin position="230"/>
        <end position="277"/>
    </location>
</feature>
<feature type="region of interest" description="Disordered" evidence="6">
    <location>
        <begin position="880"/>
        <end position="909"/>
    </location>
</feature>